<dbReference type="GO" id="GO:0006896">
    <property type="term" value="P:Golgi to vacuole transport"/>
    <property type="evidence" value="ECO:0007669"/>
    <property type="project" value="TreeGrafter"/>
</dbReference>
<evidence type="ECO:0000256" key="2">
    <source>
        <dbReference type="ARBA" id="ARBA00006613"/>
    </source>
</evidence>
<feature type="compositionally biased region" description="Polar residues" evidence="7">
    <location>
        <begin position="839"/>
        <end position="850"/>
    </location>
</feature>
<evidence type="ECO:0000256" key="6">
    <source>
        <dbReference type="ARBA" id="ARBA00023136"/>
    </source>
</evidence>
<comment type="subcellular location">
    <subcellularLocation>
        <location evidence="1">Endomembrane system</location>
    </subcellularLocation>
</comment>
<accession>A0A0D7AGA8</accession>
<feature type="region of interest" description="Disordered" evidence="7">
    <location>
        <begin position="677"/>
        <end position="700"/>
    </location>
</feature>
<feature type="region of interest" description="Disordered" evidence="7">
    <location>
        <begin position="716"/>
        <end position="737"/>
    </location>
</feature>
<dbReference type="GO" id="GO:0010008">
    <property type="term" value="C:endosome membrane"/>
    <property type="evidence" value="ECO:0007669"/>
    <property type="project" value="TreeGrafter"/>
</dbReference>
<feature type="domain" description="Clathrin/coatomer adaptor adaptin-like N-terminal" evidence="8">
    <location>
        <begin position="20"/>
        <end position="596"/>
    </location>
</feature>
<dbReference type="PIRSF" id="PIRSF037092">
    <property type="entry name" value="AP3_complex_delta"/>
    <property type="match status" value="1"/>
</dbReference>
<evidence type="ECO:0000313" key="10">
    <source>
        <dbReference type="Proteomes" id="UP000054144"/>
    </source>
</evidence>
<name>A0A0D7AGA8_9AGAR</name>
<evidence type="ECO:0000256" key="3">
    <source>
        <dbReference type="ARBA" id="ARBA00022448"/>
    </source>
</evidence>
<comment type="similarity">
    <text evidence="2">Belongs to the adaptor complexes large subunit family.</text>
</comment>
<evidence type="ECO:0000256" key="4">
    <source>
        <dbReference type="ARBA" id="ARBA00022737"/>
    </source>
</evidence>
<dbReference type="Pfam" id="PF01602">
    <property type="entry name" value="Adaptin_N"/>
    <property type="match status" value="1"/>
</dbReference>
<feature type="non-terminal residue" evidence="9">
    <location>
        <position position="862"/>
    </location>
</feature>
<keyword evidence="6" id="KW-0472">Membrane</keyword>
<dbReference type="Proteomes" id="UP000054144">
    <property type="component" value="Unassembled WGS sequence"/>
</dbReference>
<evidence type="ECO:0000256" key="7">
    <source>
        <dbReference type="SAM" id="MobiDB-lite"/>
    </source>
</evidence>
<protein>
    <submittedName>
        <fullName evidence="9">Adaptor protein complex AP-3 delta subunit</fullName>
    </submittedName>
</protein>
<dbReference type="Gene3D" id="1.25.10.10">
    <property type="entry name" value="Leucine-rich Repeat Variant"/>
    <property type="match status" value="1"/>
</dbReference>
<dbReference type="InterPro" id="IPR016024">
    <property type="entry name" value="ARM-type_fold"/>
</dbReference>
<dbReference type="SUPFAM" id="SSF48371">
    <property type="entry name" value="ARM repeat"/>
    <property type="match status" value="1"/>
</dbReference>
<dbReference type="PANTHER" id="PTHR22781">
    <property type="entry name" value="DELTA ADAPTIN-RELATED"/>
    <property type="match status" value="1"/>
</dbReference>
<feature type="compositionally biased region" description="Basic and acidic residues" evidence="7">
    <location>
        <begin position="724"/>
        <end position="737"/>
    </location>
</feature>
<dbReference type="GO" id="GO:0006623">
    <property type="term" value="P:protein targeting to vacuole"/>
    <property type="evidence" value="ECO:0007669"/>
    <property type="project" value="TreeGrafter"/>
</dbReference>
<proteinExistence type="inferred from homology"/>
<dbReference type="PANTHER" id="PTHR22781:SF12">
    <property type="entry name" value="AP-3 COMPLEX SUBUNIT DELTA-1"/>
    <property type="match status" value="1"/>
</dbReference>
<evidence type="ECO:0000313" key="9">
    <source>
        <dbReference type="EMBL" id="KIY50457.1"/>
    </source>
</evidence>
<organism evidence="9 10">
    <name type="scientific">Fistulina hepatica ATCC 64428</name>
    <dbReference type="NCBI Taxonomy" id="1128425"/>
    <lineage>
        <taxon>Eukaryota</taxon>
        <taxon>Fungi</taxon>
        <taxon>Dikarya</taxon>
        <taxon>Basidiomycota</taxon>
        <taxon>Agaricomycotina</taxon>
        <taxon>Agaricomycetes</taxon>
        <taxon>Agaricomycetidae</taxon>
        <taxon>Agaricales</taxon>
        <taxon>Fistulinaceae</taxon>
        <taxon>Fistulina</taxon>
    </lineage>
</organism>
<keyword evidence="4" id="KW-0677">Repeat</keyword>
<dbReference type="InterPro" id="IPR011989">
    <property type="entry name" value="ARM-like"/>
</dbReference>
<keyword evidence="5" id="KW-0653">Protein transport</keyword>
<feature type="region of interest" description="Disordered" evidence="7">
    <location>
        <begin position="839"/>
        <end position="862"/>
    </location>
</feature>
<dbReference type="GO" id="GO:0030123">
    <property type="term" value="C:AP-3 adaptor complex"/>
    <property type="evidence" value="ECO:0007669"/>
    <property type="project" value="InterPro"/>
</dbReference>
<keyword evidence="10" id="KW-1185">Reference proteome</keyword>
<reference evidence="9 10" key="1">
    <citation type="journal article" date="2015" name="Fungal Genet. Biol.">
        <title>Evolution of novel wood decay mechanisms in Agaricales revealed by the genome sequences of Fistulina hepatica and Cylindrobasidium torrendii.</title>
        <authorList>
            <person name="Floudas D."/>
            <person name="Held B.W."/>
            <person name="Riley R."/>
            <person name="Nagy L.G."/>
            <person name="Koehler G."/>
            <person name="Ransdell A.S."/>
            <person name="Younus H."/>
            <person name="Chow J."/>
            <person name="Chiniquy J."/>
            <person name="Lipzen A."/>
            <person name="Tritt A."/>
            <person name="Sun H."/>
            <person name="Haridas S."/>
            <person name="LaButti K."/>
            <person name="Ohm R.A."/>
            <person name="Kues U."/>
            <person name="Blanchette R.A."/>
            <person name="Grigoriev I.V."/>
            <person name="Minto R.E."/>
            <person name="Hibbett D.S."/>
        </authorList>
    </citation>
    <scope>NUCLEOTIDE SEQUENCE [LARGE SCALE GENOMIC DNA]</scope>
    <source>
        <strain evidence="9 10">ATCC 64428</strain>
    </source>
</reference>
<evidence type="ECO:0000259" key="8">
    <source>
        <dbReference type="Pfam" id="PF01602"/>
    </source>
</evidence>
<sequence>MWERTLQDLIKGLRNNKGDEAKFIAQAVDEIRQEIRTPDMELKAGAVLKLIYLDMLGYDMGWASFHVLEVMSSPKYHLKCVGYLAAVQSFTTDTDVLMLMTNTLKKDLSSSPSDVSLALNGISHVVTPELGRDLAPELIAMLSHSRSHIRKRALIALYKVFLKYPDAIPAGLPRLREKLQDSDPSVVATTINVLCEMVRKSLTEFLTLAPPLFHLMQTSSNNWMLIKIIKLFGVLCPHEPRLVKKLQGPITELISTTNAISLLYECVHTCIIGGMLSGLSGDSLAQLCVTKLATFIEDSDQNLKYIAFLAMAKIVPTHAYLIAGYQDTILASLNDADMSIRMRTLDLVSAMANSSNLQSIVQQILTHLESEATTSLPSAEQSITLAATSTSGRSAGAGLLPSQSPAYRLALCQCVLDICSRSMYENVVNFDWYLSVLVDLAHIARAPIGPQLRDQLVDVVGRVKATRRFAVRLMRGLIMDDSSIIDNNDNGCMEVLWAAAWICSECASELSEPQEVITQLLRPEVMDVKPDIIVAFIQAAMKIFGHAAANMADQWDEEYLPDIKAVVANFLSRVNDFAHHPDIEVQERAANALQLFGFIQADLNTYQPKPESAFAFAESSSSSPEPRFPKSLYLIKPLTSAYELGSVAPEAQARVPIPAGLDLDAWIVPPPVEEEELPKAVKKSKKGKGKEVHHPKSRKAKNGVVHGTVEALAPVSQVETPEETAERERRKAERLERLKDDPYYIIDRKTPSTPADDIDSIPVVQLEGMPSLLPNERSPYLPSNRHDRYTLEPSPEPFVVDREGEMPEGVIAPAAVPPSTAERDQLDGRSLILSSFPSYEVSDNCNSSTPAPAPIKVKSKRK</sequence>
<dbReference type="OrthoDB" id="10264595at2759"/>
<gene>
    <name evidence="9" type="ORF">FISHEDRAFT_17533</name>
</gene>
<feature type="region of interest" description="Disordered" evidence="7">
    <location>
        <begin position="769"/>
        <end position="801"/>
    </location>
</feature>
<evidence type="ECO:0000256" key="5">
    <source>
        <dbReference type="ARBA" id="ARBA00022927"/>
    </source>
</evidence>
<dbReference type="InterPro" id="IPR017105">
    <property type="entry name" value="AP3_complex_dsu"/>
</dbReference>
<dbReference type="AlphaFoldDB" id="A0A0D7AGA8"/>
<dbReference type="InterPro" id="IPR002553">
    <property type="entry name" value="Clathrin/coatomer_adapt-like_N"/>
</dbReference>
<keyword evidence="3" id="KW-0813">Transport</keyword>
<evidence type="ECO:0000256" key="1">
    <source>
        <dbReference type="ARBA" id="ARBA00004308"/>
    </source>
</evidence>
<dbReference type="EMBL" id="KN881675">
    <property type="protein sequence ID" value="KIY50457.1"/>
    <property type="molecule type" value="Genomic_DNA"/>
</dbReference>